<keyword evidence="6" id="KW-0902">Two-component regulatory system</keyword>
<dbReference type="CDD" id="cd00075">
    <property type="entry name" value="HATPase"/>
    <property type="match status" value="1"/>
</dbReference>
<dbReference type="SMART" id="SM00388">
    <property type="entry name" value="HisKA"/>
    <property type="match status" value="1"/>
</dbReference>
<dbReference type="Pfam" id="PF00512">
    <property type="entry name" value="HisKA"/>
    <property type="match status" value="1"/>
</dbReference>
<dbReference type="GO" id="GO:0005886">
    <property type="term" value="C:plasma membrane"/>
    <property type="evidence" value="ECO:0007669"/>
    <property type="project" value="TreeGrafter"/>
</dbReference>
<comment type="catalytic activity">
    <reaction evidence="1">
        <text>ATP + protein L-histidine = ADP + protein N-phospho-L-histidine.</text>
        <dbReference type="EC" id="2.7.13.3"/>
    </reaction>
</comment>
<comment type="caution">
    <text evidence="9">The sequence shown here is derived from an EMBL/GenBank/DDBJ whole genome shotgun (WGS) entry which is preliminary data.</text>
</comment>
<dbReference type="GO" id="GO:0016036">
    <property type="term" value="P:cellular response to phosphate starvation"/>
    <property type="evidence" value="ECO:0007669"/>
    <property type="project" value="TreeGrafter"/>
</dbReference>
<dbReference type="CDD" id="cd00082">
    <property type="entry name" value="HisKA"/>
    <property type="match status" value="1"/>
</dbReference>
<feature type="domain" description="Histidine kinase" evidence="8">
    <location>
        <begin position="217"/>
        <end position="416"/>
    </location>
</feature>
<dbReference type="Proteomes" id="UP000297540">
    <property type="component" value="Unassembled WGS sequence"/>
</dbReference>
<dbReference type="InterPro" id="IPR005467">
    <property type="entry name" value="His_kinase_dom"/>
</dbReference>
<evidence type="ECO:0000256" key="6">
    <source>
        <dbReference type="ARBA" id="ARBA00023012"/>
    </source>
</evidence>
<dbReference type="EC" id="2.7.13.3" evidence="2"/>
<feature type="transmembrane region" description="Helical" evidence="7">
    <location>
        <begin position="127"/>
        <end position="150"/>
    </location>
</feature>
<dbReference type="RefSeq" id="WP_133232192.1">
    <property type="nucleotide sequence ID" value="NZ_SOZE01000016.1"/>
</dbReference>
<dbReference type="SMART" id="SM00387">
    <property type="entry name" value="HATPase_c"/>
    <property type="match status" value="1"/>
</dbReference>
<evidence type="ECO:0000313" key="10">
    <source>
        <dbReference type="Proteomes" id="UP000297540"/>
    </source>
</evidence>
<organism evidence="9 10">
    <name type="scientific">Mucilaginibacter psychrotolerans</name>
    <dbReference type="NCBI Taxonomy" id="1524096"/>
    <lineage>
        <taxon>Bacteria</taxon>
        <taxon>Pseudomonadati</taxon>
        <taxon>Bacteroidota</taxon>
        <taxon>Sphingobacteriia</taxon>
        <taxon>Sphingobacteriales</taxon>
        <taxon>Sphingobacteriaceae</taxon>
        <taxon>Mucilaginibacter</taxon>
    </lineage>
</organism>
<evidence type="ECO:0000256" key="1">
    <source>
        <dbReference type="ARBA" id="ARBA00000085"/>
    </source>
</evidence>
<dbReference type="Gene3D" id="1.10.287.130">
    <property type="match status" value="1"/>
</dbReference>
<evidence type="ECO:0000256" key="4">
    <source>
        <dbReference type="ARBA" id="ARBA00022679"/>
    </source>
</evidence>
<dbReference type="InterPro" id="IPR050351">
    <property type="entry name" value="BphY/WalK/GraS-like"/>
</dbReference>
<dbReference type="PANTHER" id="PTHR45453">
    <property type="entry name" value="PHOSPHATE REGULON SENSOR PROTEIN PHOR"/>
    <property type="match status" value="1"/>
</dbReference>
<accession>A0A4Y8SCS0</accession>
<dbReference type="OrthoDB" id="1522504at2"/>
<keyword evidence="5 9" id="KW-0418">Kinase</keyword>
<keyword evidence="7" id="KW-0812">Transmembrane</keyword>
<dbReference type="InterPro" id="IPR036890">
    <property type="entry name" value="HATPase_C_sf"/>
</dbReference>
<sequence length="416" mass="46742">MKLASHYNRVSILVTLSVLFVGAIIYFFAINNIAARLLDDHLSEEVSELLGYINARQELPNPVDFDDDQTKFIKTSQQQIPTRFYDTVYHSPKKIGDISGRAVEGKLSFKGQSYKFIIIISSESAEYLVQIIGIITLLLMCGLFGVLFLANKYFLNGLWRPFYKMVANLKSFDLASPEKFTPADTQVTEFIELDAAVLSMANRVKSDYQNLKQFTENASHEMMTPLSVIKSKLDTLIQDDSLEQEQFDQINDIYSAAGKLSRLNQSLLLLVKIENNLITETEELDMGQLIADKIRQFQELSASKAIVINSKPAGKLVKVSKYLIDILLNNLFSNAIRHNVSGGTINIYLTEGQLTFQNTGATLALDGDKIFDRFQKGNNSEGAGLGLTIVKNICNTYNWALRYEFTGDLHAFSVQF</sequence>
<evidence type="ECO:0000256" key="7">
    <source>
        <dbReference type="SAM" id="Phobius"/>
    </source>
</evidence>
<keyword evidence="4" id="KW-0808">Transferase</keyword>
<evidence type="ECO:0000313" key="9">
    <source>
        <dbReference type="EMBL" id="TFF36390.1"/>
    </source>
</evidence>
<evidence type="ECO:0000256" key="3">
    <source>
        <dbReference type="ARBA" id="ARBA00022553"/>
    </source>
</evidence>
<evidence type="ECO:0000259" key="8">
    <source>
        <dbReference type="PROSITE" id="PS50109"/>
    </source>
</evidence>
<dbReference type="GO" id="GO:0000155">
    <property type="term" value="F:phosphorelay sensor kinase activity"/>
    <property type="evidence" value="ECO:0007669"/>
    <property type="project" value="InterPro"/>
</dbReference>
<gene>
    <name evidence="9" type="ORF">E2R66_16285</name>
</gene>
<dbReference type="InterPro" id="IPR003661">
    <property type="entry name" value="HisK_dim/P_dom"/>
</dbReference>
<evidence type="ECO:0000256" key="2">
    <source>
        <dbReference type="ARBA" id="ARBA00012438"/>
    </source>
</evidence>
<dbReference type="InterPro" id="IPR036097">
    <property type="entry name" value="HisK_dim/P_sf"/>
</dbReference>
<feature type="transmembrane region" description="Helical" evidence="7">
    <location>
        <begin position="12"/>
        <end position="34"/>
    </location>
</feature>
<keyword evidence="7" id="KW-0472">Membrane</keyword>
<dbReference type="AlphaFoldDB" id="A0A4Y8SCS0"/>
<keyword evidence="3" id="KW-0597">Phosphoprotein</keyword>
<protein>
    <recommendedName>
        <fullName evidence="2">histidine kinase</fullName>
        <ecNumber evidence="2">2.7.13.3</ecNumber>
    </recommendedName>
</protein>
<dbReference type="PROSITE" id="PS50109">
    <property type="entry name" value="HIS_KIN"/>
    <property type="match status" value="1"/>
</dbReference>
<reference evidence="9 10" key="1">
    <citation type="journal article" date="2017" name="Int. J. Syst. Evol. Microbiol.">
        <title>Mucilaginibacterpsychrotolerans sp. nov., isolated from peatlands.</title>
        <authorList>
            <person name="Deng Y."/>
            <person name="Shen L."/>
            <person name="Xu B."/>
            <person name="Liu Y."/>
            <person name="Gu Z."/>
            <person name="Liu H."/>
            <person name="Zhou Y."/>
        </authorList>
    </citation>
    <scope>NUCLEOTIDE SEQUENCE [LARGE SCALE GENOMIC DNA]</scope>
    <source>
        <strain evidence="9 10">NH7-4</strain>
    </source>
</reference>
<name>A0A4Y8SCS0_9SPHI</name>
<dbReference type="SUPFAM" id="SSF55874">
    <property type="entry name" value="ATPase domain of HSP90 chaperone/DNA topoisomerase II/histidine kinase"/>
    <property type="match status" value="1"/>
</dbReference>
<keyword evidence="10" id="KW-1185">Reference proteome</keyword>
<dbReference type="SUPFAM" id="SSF47384">
    <property type="entry name" value="Homodimeric domain of signal transducing histidine kinase"/>
    <property type="match status" value="1"/>
</dbReference>
<dbReference type="Pfam" id="PF02518">
    <property type="entry name" value="HATPase_c"/>
    <property type="match status" value="1"/>
</dbReference>
<keyword evidence="7" id="KW-1133">Transmembrane helix</keyword>
<proteinExistence type="predicted"/>
<dbReference type="Gene3D" id="3.30.565.10">
    <property type="entry name" value="Histidine kinase-like ATPase, C-terminal domain"/>
    <property type="match status" value="1"/>
</dbReference>
<dbReference type="InterPro" id="IPR003594">
    <property type="entry name" value="HATPase_dom"/>
</dbReference>
<evidence type="ECO:0000256" key="5">
    <source>
        <dbReference type="ARBA" id="ARBA00022777"/>
    </source>
</evidence>
<dbReference type="PANTHER" id="PTHR45453:SF1">
    <property type="entry name" value="PHOSPHATE REGULON SENSOR PROTEIN PHOR"/>
    <property type="match status" value="1"/>
</dbReference>
<dbReference type="EMBL" id="SOZE01000016">
    <property type="protein sequence ID" value="TFF36390.1"/>
    <property type="molecule type" value="Genomic_DNA"/>
</dbReference>
<dbReference type="GO" id="GO:0004721">
    <property type="term" value="F:phosphoprotein phosphatase activity"/>
    <property type="evidence" value="ECO:0007669"/>
    <property type="project" value="TreeGrafter"/>
</dbReference>